<evidence type="ECO:0000256" key="7">
    <source>
        <dbReference type="ARBA" id="ARBA00023141"/>
    </source>
</evidence>
<dbReference type="PANTHER" id="PTHR42894:SF1">
    <property type="entry name" value="N-(5'-PHOSPHORIBOSYL)ANTHRANILATE ISOMERASE"/>
    <property type="match status" value="1"/>
</dbReference>
<name>A0ABY5YH36_9DEIO</name>
<sequence length="218" mass="22190">MPSGRTLVKICGTTTLGDALNAAEAGADAVGLIFAPVSKRLVAPALAREISLSVGPGVGRVGVFLNQSVAEVLQLADAARVSAVQVHGEFSGPELAELAGFYPVLRVVSPQTLTYHFEAPLPPHVTLMLDAPQPGSGQPLDWAALAPHFPAGGWLAGGLGPHNVAQAISALHPAGVDAVSALEQWPGIKDPARVWAFVAAAQQADARLDAAKPGAVGC</sequence>
<organism evidence="11 12">
    <name type="scientific">Deinococcus rubellus</name>
    <dbReference type="NCBI Taxonomy" id="1889240"/>
    <lineage>
        <taxon>Bacteria</taxon>
        <taxon>Thermotogati</taxon>
        <taxon>Deinococcota</taxon>
        <taxon>Deinococci</taxon>
        <taxon>Deinococcales</taxon>
        <taxon>Deinococcaceae</taxon>
        <taxon>Deinococcus</taxon>
    </lineage>
</organism>
<dbReference type="Gene3D" id="3.20.20.70">
    <property type="entry name" value="Aldolase class I"/>
    <property type="match status" value="1"/>
</dbReference>
<evidence type="ECO:0000256" key="9">
    <source>
        <dbReference type="HAMAP-Rule" id="MF_00135"/>
    </source>
</evidence>
<gene>
    <name evidence="9" type="primary">trpF</name>
    <name evidence="11" type="ORF">N0D28_01470</name>
</gene>
<evidence type="ECO:0000256" key="3">
    <source>
        <dbReference type="ARBA" id="ARBA00012572"/>
    </source>
</evidence>
<keyword evidence="8 9" id="KW-0413">Isomerase</keyword>
<protein>
    <recommendedName>
        <fullName evidence="4 9">N-(5'-phosphoribosyl)anthranilate isomerase</fullName>
        <shortName evidence="9">PRAI</shortName>
        <ecNumber evidence="3 9">5.3.1.24</ecNumber>
    </recommendedName>
</protein>
<evidence type="ECO:0000256" key="5">
    <source>
        <dbReference type="ARBA" id="ARBA00022605"/>
    </source>
</evidence>
<evidence type="ECO:0000256" key="8">
    <source>
        <dbReference type="ARBA" id="ARBA00023235"/>
    </source>
</evidence>
<feature type="domain" description="N-(5'phosphoribosyl) anthranilate isomerase (PRAI)" evidence="10">
    <location>
        <begin position="8"/>
        <end position="199"/>
    </location>
</feature>
<evidence type="ECO:0000256" key="1">
    <source>
        <dbReference type="ARBA" id="ARBA00001164"/>
    </source>
</evidence>
<dbReference type="EMBL" id="CP104213">
    <property type="protein sequence ID" value="UWX64369.1"/>
    <property type="molecule type" value="Genomic_DNA"/>
</dbReference>
<evidence type="ECO:0000256" key="6">
    <source>
        <dbReference type="ARBA" id="ARBA00022822"/>
    </source>
</evidence>
<reference evidence="11" key="1">
    <citation type="submission" date="2022-09" db="EMBL/GenBank/DDBJ databases">
        <title>genome sequence of Deinococcus rubellus.</title>
        <authorList>
            <person name="Srinivasan S."/>
        </authorList>
    </citation>
    <scope>NUCLEOTIDE SEQUENCE</scope>
    <source>
        <strain evidence="11">Ant6</strain>
    </source>
</reference>
<dbReference type="SUPFAM" id="SSF51366">
    <property type="entry name" value="Ribulose-phoshate binding barrel"/>
    <property type="match status" value="1"/>
</dbReference>
<keyword evidence="7 9" id="KW-0057">Aromatic amino acid biosynthesis</keyword>
<proteinExistence type="inferred from homology"/>
<evidence type="ECO:0000313" key="12">
    <source>
        <dbReference type="Proteomes" id="UP001060261"/>
    </source>
</evidence>
<comment type="pathway">
    <text evidence="2 9">Amino-acid biosynthesis; L-tryptophan biosynthesis; L-tryptophan from chorismate: step 3/5.</text>
</comment>
<keyword evidence="5 9" id="KW-0028">Amino-acid biosynthesis</keyword>
<dbReference type="PANTHER" id="PTHR42894">
    <property type="entry name" value="N-(5'-PHOSPHORIBOSYL)ANTHRANILATE ISOMERASE"/>
    <property type="match status" value="1"/>
</dbReference>
<evidence type="ECO:0000259" key="10">
    <source>
        <dbReference type="Pfam" id="PF00697"/>
    </source>
</evidence>
<dbReference type="InterPro" id="IPR001240">
    <property type="entry name" value="PRAI_dom"/>
</dbReference>
<comment type="similarity">
    <text evidence="9">Belongs to the TrpF family.</text>
</comment>
<dbReference type="EC" id="5.3.1.24" evidence="3 9"/>
<accession>A0ABY5YH36</accession>
<dbReference type="HAMAP" id="MF_00135">
    <property type="entry name" value="PRAI"/>
    <property type="match status" value="1"/>
</dbReference>
<dbReference type="InterPro" id="IPR044643">
    <property type="entry name" value="TrpF_fam"/>
</dbReference>
<keyword evidence="12" id="KW-1185">Reference proteome</keyword>
<comment type="catalytic activity">
    <reaction evidence="1 9">
        <text>N-(5-phospho-beta-D-ribosyl)anthranilate = 1-(2-carboxyphenylamino)-1-deoxy-D-ribulose 5-phosphate</text>
        <dbReference type="Rhea" id="RHEA:21540"/>
        <dbReference type="ChEBI" id="CHEBI:18277"/>
        <dbReference type="ChEBI" id="CHEBI:58613"/>
        <dbReference type="EC" id="5.3.1.24"/>
    </reaction>
</comment>
<evidence type="ECO:0000313" key="11">
    <source>
        <dbReference type="EMBL" id="UWX64369.1"/>
    </source>
</evidence>
<dbReference type="GO" id="GO:0016853">
    <property type="term" value="F:isomerase activity"/>
    <property type="evidence" value="ECO:0007669"/>
    <property type="project" value="UniProtKB-KW"/>
</dbReference>
<evidence type="ECO:0000256" key="4">
    <source>
        <dbReference type="ARBA" id="ARBA00022272"/>
    </source>
</evidence>
<dbReference type="InterPro" id="IPR013785">
    <property type="entry name" value="Aldolase_TIM"/>
</dbReference>
<dbReference type="Proteomes" id="UP001060261">
    <property type="component" value="Chromosome"/>
</dbReference>
<dbReference type="Pfam" id="PF00697">
    <property type="entry name" value="PRAI"/>
    <property type="match status" value="1"/>
</dbReference>
<dbReference type="InterPro" id="IPR011060">
    <property type="entry name" value="RibuloseP-bd_barrel"/>
</dbReference>
<dbReference type="CDD" id="cd00405">
    <property type="entry name" value="PRAI"/>
    <property type="match status" value="1"/>
</dbReference>
<dbReference type="RefSeq" id="WP_260560643.1">
    <property type="nucleotide sequence ID" value="NZ_BAABEC010000075.1"/>
</dbReference>
<keyword evidence="6 9" id="KW-0822">Tryptophan biosynthesis</keyword>
<evidence type="ECO:0000256" key="2">
    <source>
        <dbReference type="ARBA" id="ARBA00004664"/>
    </source>
</evidence>